<dbReference type="AlphaFoldDB" id="A0A2S1SGX4"/>
<dbReference type="InterPro" id="IPR029044">
    <property type="entry name" value="Nucleotide-diphossugar_trans"/>
</dbReference>
<dbReference type="Pfam" id="PF00535">
    <property type="entry name" value="Glycos_transf_2"/>
    <property type="match status" value="1"/>
</dbReference>
<evidence type="ECO:0000313" key="8">
    <source>
        <dbReference type="Proteomes" id="UP000244937"/>
    </source>
</evidence>
<evidence type="ECO:0000313" key="7">
    <source>
        <dbReference type="EMBL" id="AWI25666.1"/>
    </source>
</evidence>
<evidence type="ECO:0000256" key="3">
    <source>
        <dbReference type="ARBA" id="ARBA00022676"/>
    </source>
</evidence>
<dbReference type="RefSeq" id="WP_108903452.1">
    <property type="nucleotide sequence ID" value="NZ_CP029187.1"/>
</dbReference>
<reference evidence="7 8" key="1">
    <citation type="submission" date="2018-05" db="EMBL/GenBank/DDBJ databases">
        <title>Genome sequencing of Flavobacterium sp. HYN0049.</title>
        <authorList>
            <person name="Yi H."/>
            <person name="Baek C."/>
        </authorList>
    </citation>
    <scope>NUCLEOTIDE SEQUENCE [LARGE SCALE GENOMIC DNA]</scope>
    <source>
        <strain evidence="7 8">HYN0049</strain>
    </source>
</reference>
<gene>
    <name evidence="7" type="ORF">HYN49_07005</name>
</gene>
<keyword evidence="4" id="KW-0808">Transferase</keyword>
<dbReference type="OrthoDB" id="9771846at2"/>
<organism evidence="7 8">
    <name type="scientific">Flavobacterium pallidum</name>
    <dbReference type="NCBI Taxonomy" id="2172098"/>
    <lineage>
        <taxon>Bacteria</taxon>
        <taxon>Pseudomonadati</taxon>
        <taxon>Bacteroidota</taxon>
        <taxon>Flavobacteriia</taxon>
        <taxon>Flavobacteriales</taxon>
        <taxon>Flavobacteriaceae</taxon>
        <taxon>Flavobacterium</taxon>
    </lineage>
</organism>
<feature type="domain" description="Glycosyltransferase 2-like" evidence="6">
    <location>
        <begin position="3"/>
        <end position="126"/>
    </location>
</feature>
<dbReference type="GO" id="GO:0005886">
    <property type="term" value="C:plasma membrane"/>
    <property type="evidence" value="ECO:0007669"/>
    <property type="project" value="UniProtKB-SubCell"/>
</dbReference>
<keyword evidence="5" id="KW-0472">Membrane</keyword>
<evidence type="ECO:0000259" key="6">
    <source>
        <dbReference type="Pfam" id="PF00535"/>
    </source>
</evidence>
<dbReference type="KEGG" id="fpal:HYN49_07005"/>
<keyword evidence="3" id="KW-0328">Glycosyltransferase</keyword>
<dbReference type="PANTHER" id="PTHR43646:SF2">
    <property type="entry name" value="GLYCOSYLTRANSFERASE 2-LIKE DOMAIN-CONTAINING PROTEIN"/>
    <property type="match status" value="1"/>
</dbReference>
<dbReference type="GO" id="GO:0016757">
    <property type="term" value="F:glycosyltransferase activity"/>
    <property type="evidence" value="ECO:0007669"/>
    <property type="project" value="UniProtKB-KW"/>
</dbReference>
<dbReference type="PANTHER" id="PTHR43646">
    <property type="entry name" value="GLYCOSYLTRANSFERASE"/>
    <property type="match status" value="1"/>
</dbReference>
<dbReference type="Gene3D" id="3.90.550.10">
    <property type="entry name" value="Spore Coat Polysaccharide Biosynthesis Protein SpsA, Chain A"/>
    <property type="match status" value="1"/>
</dbReference>
<protein>
    <recommendedName>
        <fullName evidence="6">Glycosyltransferase 2-like domain-containing protein</fullName>
    </recommendedName>
</protein>
<comment type="subcellular location">
    <subcellularLocation>
        <location evidence="1">Cell membrane</location>
    </subcellularLocation>
</comment>
<dbReference type="Proteomes" id="UP000244937">
    <property type="component" value="Chromosome"/>
</dbReference>
<accession>A0A2S1SGX4</accession>
<evidence type="ECO:0000256" key="2">
    <source>
        <dbReference type="ARBA" id="ARBA00022475"/>
    </source>
</evidence>
<keyword evidence="8" id="KW-1185">Reference proteome</keyword>
<proteinExistence type="predicted"/>
<evidence type="ECO:0000256" key="5">
    <source>
        <dbReference type="ARBA" id="ARBA00023136"/>
    </source>
</evidence>
<dbReference type="EMBL" id="CP029187">
    <property type="protein sequence ID" value="AWI25666.1"/>
    <property type="molecule type" value="Genomic_DNA"/>
</dbReference>
<name>A0A2S1SGX4_9FLAO</name>
<dbReference type="SUPFAM" id="SSF53448">
    <property type="entry name" value="Nucleotide-diphospho-sugar transferases"/>
    <property type="match status" value="1"/>
</dbReference>
<evidence type="ECO:0000256" key="4">
    <source>
        <dbReference type="ARBA" id="ARBA00022679"/>
    </source>
</evidence>
<keyword evidence="2" id="KW-1003">Cell membrane</keyword>
<dbReference type="InterPro" id="IPR001173">
    <property type="entry name" value="Glyco_trans_2-like"/>
</dbReference>
<sequence>MVSIVIRNKNEAKALENTLSILTKIYSEDIAEIILVDNRSTDDSVAIAEKFNCRIIYIDNFTYGRAINYGIEAAASKYILLLSSHSIPIGKHFFKNAVAAISASENYAGVRFINGIDNYNWAIRNGFKTKDPVNFGLLAACCIVNKQVWETYKFDETLLAVEDKEWSERVMKAGFEILDINETFFYFINRGHKAWLKKYKIETIASSLLYGKNFASKPRIIASFFKKILIGCTVKYFRSLTAEYQALKTNLEINKAINKKR</sequence>
<evidence type="ECO:0000256" key="1">
    <source>
        <dbReference type="ARBA" id="ARBA00004236"/>
    </source>
</evidence>